<evidence type="ECO:0000256" key="2">
    <source>
        <dbReference type="SAM" id="MobiDB-lite"/>
    </source>
</evidence>
<sequence>MLLCAYQLLFQGPLRNPRGKWTDAQDMGPSLKPPWGGRASTPGAARLVEAITIAPGQALPLPIHLTLPPSPSCHDALNVSFRVTATFPASPPHTFNHTLPLGCKPFGHAYTFTFLDADGSVQYAAAKAPIKPCPTSGCAVVLALHGADVDAASRVWADAIPAQEAAWVVFPTNRDKYGFDWQGVGNLDTRLCLDYFADILPGVAPDKADSYAVDVSRILFTGHSMGGHGCLIFSTHFPDLALGAVCAAGWIRYDQYVDEFPGVQSSFEDPSLNAVLMSAVADYHTDVAAVNLKGIPFMARMGSDDTNVCPWNLRRFARVLDEINGAPESAVISEVAGEPHWWGDVLSADVVQDFFKAVLAGDKPALPKAFRVRAMNLWHGGRGGVRIAQFHAPFTSAWIDVGIHGGVWRMATTNVRRFRMGDVAGLKVPAVEELWVDGRNLTEAIGGRSGLEFVQKVENGQWAVSGGDAWRVYERYERNGGPMRQVLYGKVAIVYGTPAGAGEALARHAVRLANRMLAHGHGLAMVRSDQEAIESPEMVAGRNLILIGGPDVNALSARLLPRSTAGLTAEFGPRNSEESGDSTTSGVPAGSGFCLCGVWYRGPNIGLAMLGAFNATEGGAHLFALAAGTDLAGMGAAVGLLPVGANREIPDYVVAGPRYTWQSSGGFLAAGYFGNNWRCRPDLSYPRSPAGTGCGAGERGPTATTAPIFVT</sequence>
<dbReference type="OrthoDB" id="449091at2759"/>
<evidence type="ECO:0000256" key="1">
    <source>
        <dbReference type="ARBA" id="ARBA00022729"/>
    </source>
</evidence>
<keyword evidence="1" id="KW-0732">Signal</keyword>
<dbReference type="InterPro" id="IPR029058">
    <property type="entry name" value="AB_hydrolase_fold"/>
</dbReference>
<name>A0A8S1IPG3_9CHLO</name>
<dbReference type="EMBL" id="CAJHUC010000525">
    <property type="protein sequence ID" value="CAD7696681.1"/>
    <property type="molecule type" value="Genomic_DNA"/>
</dbReference>
<dbReference type="InterPro" id="IPR050955">
    <property type="entry name" value="Plant_Biomass_Hydrol_Est"/>
</dbReference>
<dbReference type="PANTHER" id="PTHR43037:SF4">
    <property type="entry name" value="PEPTIDASE S9 PROLYL OLIGOPEPTIDASE CATALYTIC DOMAIN-CONTAINING PROTEIN"/>
    <property type="match status" value="1"/>
</dbReference>
<feature type="domain" description="Peptidase S9 prolyl oligopeptidase catalytic" evidence="3">
    <location>
        <begin position="176"/>
        <end position="343"/>
    </location>
</feature>
<keyword evidence="5" id="KW-1185">Reference proteome</keyword>
<dbReference type="AlphaFoldDB" id="A0A8S1IPG3"/>
<gene>
    <name evidence="4" type="ORF">OSTQU699_LOCUS2042</name>
</gene>
<reference evidence="4" key="1">
    <citation type="submission" date="2020-12" db="EMBL/GenBank/DDBJ databases">
        <authorList>
            <person name="Iha C."/>
        </authorList>
    </citation>
    <scope>NUCLEOTIDE SEQUENCE</scope>
</reference>
<evidence type="ECO:0000259" key="3">
    <source>
        <dbReference type="Pfam" id="PF00326"/>
    </source>
</evidence>
<dbReference type="SUPFAM" id="SSF53474">
    <property type="entry name" value="alpha/beta-Hydrolases"/>
    <property type="match status" value="1"/>
</dbReference>
<dbReference type="InterPro" id="IPR001375">
    <property type="entry name" value="Peptidase_S9_cat"/>
</dbReference>
<evidence type="ECO:0000313" key="4">
    <source>
        <dbReference type="EMBL" id="CAD7696681.1"/>
    </source>
</evidence>
<dbReference type="PANTHER" id="PTHR43037">
    <property type="entry name" value="UNNAMED PRODUCT-RELATED"/>
    <property type="match status" value="1"/>
</dbReference>
<dbReference type="Proteomes" id="UP000708148">
    <property type="component" value="Unassembled WGS sequence"/>
</dbReference>
<proteinExistence type="predicted"/>
<protein>
    <recommendedName>
        <fullName evidence="3">Peptidase S9 prolyl oligopeptidase catalytic domain-containing protein</fullName>
    </recommendedName>
</protein>
<dbReference type="Pfam" id="PF00326">
    <property type="entry name" value="Peptidase_S9"/>
    <property type="match status" value="1"/>
</dbReference>
<accession>A0A8S1IPG3</accession>
<dbReference type="GO" id="GO:0008236">
    <property type="term" value="F:serine-type peptidase activity"/>
    <property type="evidence" value="ECO:0007669"/>
    <property type="project" value="InterPro"/>
</dbReference>
<comment type="caution">
    <text evidence="4">The sequence shown here is derived from an EMBL/GenBank/DDBJ whole genome shotgun (WGS) entry which is preliminary data.</text>
</comment>
<feature type="region of interest" description="Disordered" evidence="2">
    <location>
        <begin position="691"/>
        <end position="711"/>
    </location>
</feature>
<dbReference type="GO" id="GO:0006508">
    <property type="term" value="P:proteolysis"/>
    <property type="evidence" value="ECO:0007669"/>
    <property type="project" value="InterPro"/>
</dbReference>
<dbReference type="Gene3D" id="3.40.50.1820">
    <property type="entry name" value="alpha/beta hydrolase"/>
    <property type="match status" value="1"/>
</dbReference>
<organism evidence="4 5">
    <name type="scientific">Ostreobium quekettii</name>
    <dbReference type="NCBI Taxonomy" id="121088"/>
    <lineage>
        <taxon>Eukaryota</taxon>
        <taxon>Viridiplantae</taxon>
        <taxon>Chlorophyta</taxon>
        <taxon>core chlorophytes</taxon>
        <taxon>Ulvophyceae</taxon>
        <taxon>TCBD clade</taxon>
        <taxon>Bryopsidales</taxon>
        <taxon>Ostreobineae</taxon>
        <taxon>Ostreobiaceae</taxon>
        <taxon>Ostreobium</taxon>
    </lineage>
</organism>
<evidence type="ECO:0000313" key="5">
    <source>
        <dbReference type="Proteomes" id="UP000708148"/>
    </source>
</evidence>